<feature type="transmembrane region" description="Helical" evidence="1">
    <location>
        <begin position="6"/>
        <end position="23"/>
    </location>
</feature>
<feature type="transmembrane region" description="Helical" evidence="1">
    <location>
        <begin position="30"/>
        <end position="47"/>
    </location>
</feature>
<evidence type="ECO:0000256" key="1">
    <source>
        <dbReference type="SAM" id="Phobius"/>
    </source>
</evidence>
<dbReference type="EMBL" id="JACSQT010000007">
    <property type="protein sequence ID" value="MBD7938154.1"/>
    <property type="molecule type" value="Genomic_DNA"/>
</dbReference>
<feature type="transmembrane region" description="Helical" evidence="1">
    <location>
        <begin position="53"/>
        <end position="72"/>
    </location>
</feature>
<comment type="caution">
    <text evidence="2">The sequence shown here is derived from an EMBL/GenBank/DDBJ whole genome shotgun (WGS) entry which is preliminary data.</text>
</comment>
<accession>A0ABR8QRK4</accession>
<evidence type="ECO:0000313" key="3">
    <source>
        <dbReference type="Proteomes" id="UP000657931"/>
    </source>
</evidence>
<gene>
    <name evidence="2" type="ORF">H9655_14065</name>
</gene>
<dbReference type="InterPro" id="IPR020258">
    <property type="entry name" value="Uncharacterised_YbeF"/>
</dbReference>
<evidence type="ECO:0000313" key="2">
    <source>
        <dbReference type="EMBL" id="MBD7938154.1"/>
    </source>
</evidence>
<reference evidence="2 3" key="1">
    <citation type="submission" date="2020-08" db="EMBL/GenBank/DDBJ databases">
        <title>A Genomic Blueprint of the Chicken Gut Microbiome.</title>
        <authorList>
            <person name="Gilroy R."/>
            <person name="Ravi A."/>
            <person name="Getino M."/>
            <person name="Pursley I."/>
            <person name="Horton D.L."/>
            <person name="Alikhan N.-F."/>
            <person name="Baker D."/>
            <person name="Gharbi K."/>
            <person name="Hall N."/>
            <person name="Watson M."/>
            <person name="Adriaenssens E.M."/>
            <person name="Foster-Nyarko E."/>
            <person name="Jarju S."/>
            <person name="Secka A."/>
            <person name="Antonio M."/>
            <person name="Oren A."/>
            <person name="Chaudhuri R."/>
            <person name="La Ragione R.M."/>
            <person name="Hildebrand F."/>
            <person name="Pallen M.J."/>
        </authorList>
    </citation>
    <scope>NUCLEOTIDE SEQUENCE [LARGE SCALE GENOMIC DNA]</scope>
    <source>
        <strain evidence="2 3">Sa5YUA1</strain>
    </source>
</reference>
<protein>
    <submittedName>
        <fullName evidence="2">DUF2651 family protein</fullName>
    </submittedName>
</protein>
<dbReference type="RefSeq" id="WP_191815074.1">
    <property type="nucleotide sequence ID" value="NZ_JACSQT010000007.1"/>
</dbReference>
<sequence>MTLVLTILIYPTIVIAASILVAWKKRNMYLVPLLTAIIFTILSFTIYNETFMIWTVLYTILAILTSFTTKYFNKPTA</sequence>
<dbReference type="Proteomes" id="UP000657931">
    <property type="component" value="Unassembled WGS sequence"/>
</dbReference>
<name>A0ABR8QRK4_9BACI</name>
<organism evidence="2 3">
    <name type="scientific">Cytobacillus stercorigallinarum</name>
    <dbReference type="NCBI Taxonomy" id="2762240"/>
    <lineage>
        <taxon>Bacteria</taxon>
        <taxon>Bacillati</taxon>
        <taxon>Bacillota</taxon>
        <taxon>Bacilli</taxon>
        <taxon>Bacillales</taxon>
        <taxon>Bacillaceae</taxon>
        <taxon>Cytobacillus</taxon>
    </lineage>
</organism>
<keyword evidence="1" id="KW-1133">Transmembrane helix</keyword>
<dbReference type="Pfam" id="PF10852">
    <property type="entry name" value="DUF2651"/>
    <property type="match status" value="1"/>
</dbReference>
<keyword evidence="1" id="KW-0472">Membrane</keyword>
<proteinExistence type="predicted"/>
<keyword evidence="1" id="KW-0812">Transmembrane</keyword>
<keyword evidence="3" id="KW-1185">Reference proteome</keyword>